<proteinExistence type="predicted"/>
<dbReference type="Proteomes" id="UP000823749">
    <property type="component" value="Chromosome 1"/>
</dbReference>
<name>A0AAV6LIY0_9ERIC</name>
<reference evidence="1" key="1">
    <citation type="submission" date="2020-08" db="EMBL/GenBank/DDBJ databases">
        <title>Plant Genome Project.</title>
        <authorList>
            <person name="Zhang R.-G."/>
        </authorList>
    </citation>
    <scope>NUCLEOTIDE SEQUENCE</scope>
    <source>
        <strain evidence="1">WSP0</strain>
        <tissue evidence="1">Leaf</tissue>
    </source>
</reference>
<dbReference type="EMBL" id="JACTNZ010000001">
    <property type="protein sequence ID" value="KAG5564739.1"/>
    <property type="molecule type" value="Genomic_DNA"/>
</dbReference>
<organism evidence="1 2">
    <name type="scientific">Rhododendron griersonianum</name>
    <dbReference type="NCBI Taxonomy" id="479676"/>
    <lineage>
        <taxon>Eukaryota</taxon>
        <taxon>Viridiplantae</taxon>
        <taxon>Streptophyta</taxon>
        <taxon>Embryophyta</taxon>
        <taxon>Tracheophyta</taxon>
        <taxon>Spermatophyta</taxon>
        <taxon>Magnoliopsida</taxon>
        <taxon>eudicotyledons</taxon>
        <taxon>Gunneridae</taxon>
        <taxon>Pentapetalae</taxon>
        <taxon>asterids</taxon>
        <taxon>Ericales</taxon>
        <taxon>Ericaceae</taxon>
        <taxon>Ericoideae</taxon>
        <taxon>Rhodoreae</taxon>
        <taxon>Rhododendron</taxon>
    </lineage>
</organism>
<keyword evidence="2" id="KW-1185">Reference proteome</keyword>
<dbReference type="EMBL" id="JACTNZ010000001">
    <property type="protein sequence ID" value="KAG5564737.1"/>
    <property type="molecule type" value="Genomic_DNA"/>
</dbReference>
<protein>
    <submittedName>
        <fullName evidence="1">Uncharacterized protein</fullName>
    </submittedName>
</protein>
<accession>A0AAV6LIY0</accession>
<evidence type="ECO:0000313" key="2">
    <source>
        <dbReference type="Proteomes" id="UP000823749"/>
    </source>
</evidence>
<gene>
    <name evidence="1" type="ORF">RHGRI_000814</name>
</gene>
<dbReference type="EMBL" id="JACTNZ010000001">
    <property type="protein sequence ID" value="KAG5564738.1"/>
    <property type="molecule type" value="Genomic_DNA"/>
</dbReference>
<dbReference type="AlphaFoldDB" id="A0AAV6LIY0"/>
<evidence type="ECO:0000313" key="1">
    <source>
        <dbReference type="EMBL" id="KAG5564737.1"/>
    </source>
</evidence>
<comment type="caution">
    <text evidence="1">The sequence shown here is derived from an EMBL/GenBank/DDBJ whole genome shotgun (WGS) entry which is preliminary data.</text>
</comment>
<sequence>MAPVLGSIMWLGNSEVIIGLWPAHFIWTCYYVAKSSDDRAEASDSPRDGLMALILNTGLQHQNPRRSDFRVYIESIEMVQSCFVGATKEAATGEVVIRGLTASSALIQLKECKIFGLREARLARIRTVASLTTLPDHLKSILNVLLPLNSPTVESSREIASRCSSILISRLNSGVEITKAIQPIGFEIKSSLRSSINTHCTQESNLEAFPLPPEPAGFNYDRDAPNDIPLDTTTVCATSEVGKVKRICVTWVIFSCFAAGIVLEDKKWPPFFSQIIQNDIPVHLPRLAYAAFSTLGMSTSDRCMTSTIMLFGTELSDFSGNLL</sequence>